<dbReference type="AlphaFoldDB" id="A0A2J8A5I4"/>
<evidence type="ECO:0000259" key="1">
    <source>
        <dbReference type="PROSITE" id="PS50011"/>
    </source>
</evidence>
<dbReference type="PROSITE" id="PS50011">
    <property type="entry name" value="PROTEIN_KINASE_DOM"/>
    <property type="match status" value="1"/>
</dbReference>
<gene>
    <name evidence="2" type="ORF">TSOC_005724</name>
</gene>
<dbReference type="PANTHER" id="PTHR44329:SF214">
    <property type="entry name" value="PROTEIN KINASE DOMAIN-CONTAINING PROTEIN"/>
    <property type="match status" value="1"/>
</dbReference>
<keyword evidence="3" id="KW-1185">Reference proteome</keyword>
<dbReference type="Gene3D" id="3.30.200.20">
    <property type="entry name" value="Phosphorylase Kinase, domain 1"/>
    <property type="match status" value="1"/>
</dbReference>
<dbReference type="GO" id="GO:0005524">
    <property type="term" value="F:ATP binding"/>
    <property type="evidence" value="ECO:0007669"/>
    <property type="project" value="InterPro"/>
</dbReference>
<accession>A0A2J8A5I4</accession>
<reference evidence="2 3" key="1">
    <citation type="journal article" date="2017" name="Mol. Biol. Evol.">
        <title>The 4-celled Tetrabaena socialis nuclear genome reveals the essential components for genetic control of cell number at the origin of multicellularity in the volvocine lineage.</title>
        <authorList>
            <person name="Featherston J."/>
            <person name="Arakaki Y."/>
            <person name="Hanschen E.R."/>
            <person name="Ferris P.J."/>
            <person name="Michod R.E."/>
            <person name="Olson B.J.S.C."/>
            <person name="Nozaki H."/>
            <person name="Durand P.M."/>
        </authorList>
    </citation>
    <scope>NUCLEOTIDE SEQUENCE [LARGE SCALE GENOMIC DNA]</scope>
    <source>
        <strain evidence="2 3">NIES-571</strain>
    </source>
</reference>
<dbReference type="EMBL" id="PGGS01000161">
    <property type="protein sequence ID" value="PNH07789.1"/>
    <property type="molecule type" value="Genomic_DNA"/>
</dbReference>
<dbReference type="InterPro" id="IPR011009">
    <property type="entry name" value="Kinase-like_dom_sf"/>
</dbReference>
<organism evidence="2 3">
    <name type="scientific">Tetrabaena socialis</name>
    <dbReference type="NCBI Taxonomy" id="47790"/>
    <lineage>
        <taxon>Eukaryota</taxon>
        <taxon>Viridiplantae</taxon>
        <taxon>Chlorophyta</taxon>
        <taxon>core chlorophytes</taxon>
        <taxon>Chlorophyceae</taxon>
        <taxon>CS clade</taxon>
        <taxon>Chlamydomonadales</taxon>
        <taxon>Tetrabaenaceae</taxon>
        <taxon>Tetrabaena</taxon>
    </lineage>
</organism>
<name>A0A2J8A5I4_9CHLO</name>
<proteinExistence type="predicted"/>
<dbReference type="InterPro" id="IPR051681">
    <property type="entry name" value="Ser/Thr_Kinases-Pseudokinases"/>
</dbReference>
<dbReference type="SUPFAM" id="SSF56112">
    <property type="entry name" value="Protein kinase-like (PK-like)"/>
    <property type="match status" value="1"/>
</dbReference>
<dbReference type="Proteomes" id="UP000236333">
    <property type="component" value="Unassembled WGS sequence"/>
</dbReference>
<evidence type="ECO:0000313" key="3">
    <source>
        <dbReference type="Proteomes" id="UP000236333"/>
    </source>
</evidence>
<evidence type="ECO:0000313" key="2">
    <source>
        <dbReference type="EMBL" id="PNH07789.1"/>
    </source>
</evidence>
<dbReference type="GO" id="GO:0004674">
    <property type="term" value="F:protein serine/threonine kinase activity"/>
    <property type="evidence" value="ECO:0007669"/>
    <property type="project" value="TreeGrafter"/>
</dbReference>
<dbReference type="Gene3D" id="1.10.510.10">
    <property type="entry name" value="Transferase(Phosphotransferase) domain 1"/>
    <property type="match status" value="1"/>
</dbReference>
<comment type="caution">
    <text evidence="2">The sequence shown here is derived from an EMBL/GenBank/DDBJ whole genome shotgun (WGS) entry which is preliminary data.</text>
</comment>
<dbReference type="InterPro" id="IPR000719">
    <property type="entry name" value="Prot_kinase_dom"/>
</dbReference>
<dbReference type="OrthoDB" id="339325at2759"/>
<dbReference type="PANTHER" id="PTHR44329">
    <property type="entry name" value="SERINE/THREONINE-PROTEIN KINASE TNNI3K-RELATED"/>
    <property type="match status" value="1"/>
</dbReference>
<sequence>MAPPRPLSGSCVVIRHFLGGQALRERGAPWRALGLCLGTAANRNRSKVSNYNLAETTKSLEEEKERMDVLLLRQYDLLRCLDANRSKGGVTDIVNSSKKAMMARIEDARRSLNVATTSVEDPIQVFELLGAGASAKAPSTLRGIDSQRVGLFGKVQRGLWRGTVVAVKTMILPANMTGQVKREKMAVMEAAISSSLVHPNIVTTYTYFIRPYHEPVHSGVQNMLASQAGVSMTKQQTSDTQTSASSEESSTIHSYEVRLVLEFCDKGSLKDALDQQAFLQGGAFNLCAMLETAGDVAKAMVHMHAANVLHSVSSWECCPRRALRNCAKMEEREEVSKEVELIPDKKETE</sequence>
<protein>
    <recommendedName>
        <fullName evidence="1">Protein kinase domain-containing protein</fullName>
    </recommendedName>
</protein>
<dbReference type="Pfam" id="PF00069">
    <property type="entry name" value="Pkinase"/>
    <property type="match status" value="1"/>
</dbReference>
<feature type="domain" description="Protein kinase" evidence="1">
    <location>
        <begin position="141"/>
        <end position="349"/>
    </location>
</feature>